<dbReference type="EMBL" id="VSRR010020067">
    <property type="protein sequence ID" value="MPC62792.1"/>
    <property type="molecule type" value="Genomic_DNA"/>
</dbReference>
<feature type="region of interest" description="Disordered" evidence="1">
    <location>
        <begin position="1"/>
        <end position="22"/>
    </location>
</feature>
<evidence type="ECO:0000313" key="2">
    <source>
        <dbReference type="EMBL" id="MPC62792.1"/>
    </source>
</evidence>
<accession>A0A5B7GVC6</accession>
<organism evidence="2 3">
    <name type="scientific">Portunus trituberculatus</name>
    <name type="common">Swimming crab</name>
    <name type="synonym">Neptunus trituberculatus</name>
    <dbReference type="NCBI Taxonomy" id="210409"/>
    <lineage>
        <taxon>Eukaryota</taxon>
        <taxon>Metazoa</taxon>
        <taxon>Ecdysozoa</taxon>
        <taxon>Arthropoda</taxon>
        <taxon>Crustacea</taxon>
        <taxon>Multicrustacea</taxon>
        <taxon>Malacostraca</taxon>
        <taxon>Eumalacostraca</taxon>
        <taxon>Eucarida</taxon>
        <taxon>Decapoda</taxon>
        <taxon>Pleocyemata</taxon>
        <taxon>Brachyura</taxon>
        <taxon>Eubrachyura</taxon>
        <taxon>Portunoidea</taxon>
        <taxon>Portunidae</taxon>
        <taxon>Portuninae</taxon>
        <taxon>Portunus</taxon>
    </lineage>
</organism>
<sequence length="96" mass="10746">MVGVDEGLSAGRHSPRGVMTAGPSRADYYGKWDYFTPFPPHIPPTPPLPSSHTPNTVPHPLTTPALPCSFPYTVLLYHCLPTMRFRDNDSYFFLIQ</sequence>
<dbReference type="Proteomes" id="UP000324222">
    <property type="component" value="Unassembled WGS sequence"/>
</dbReference>
<dbReference type="AlphaFoldDB" id="A0A5B7GVC6"/>
<proteinExistence type="predicted"/>
<keyword evidence="3" id="KW-1185">Reference proteome</keyword>
<evidence type="ECO:0000313" key="3">
    <source>
        <dbReference type="Proteomes" id="UP000324222"/>
    </source>
</evidence>
<comment type="caution">
    <text evidence="2">The sequence shown here is derived from an EMBL/GenBank/DDBJ whole genome shotgun (WGS) entry which is preliminary data.</text>
</comment>
<evidence type="ECO:0000256" key="1">
    <source>
        <dbReference type="SAM" id="MobiDB-lite"/>
    </source>
</evidence>
<gene>
    <name evidence="2" type="ORF">E2C01_056882</name>
</gene>
<name>A0A5B7GVC6_PORTR</name>
<reference evidence="2 3" key="1">
    <citation type="submission" date="2019-05" db="EMBL/GenBank/DDBJ databases">
        <title>Another draft genome of Portunus trituberculatus and its Hox gene families provides insights of decapod evolution.</title>
        <authorList>
            <person name="Jeong J.-H."/>
            <person name="Song I."/>
            <person name="Kim S."/>
            <person name="Choi T."/>
            <person name="Kim D."/>
            <person name="Ryu S."/>
            <person name="Kim W."/>
        </authorList>
    </citation>
    <scope>NUCLEOTIDE SEQUENCE [LARGE SCALE GENOMIC DNA]</scope>
    <source>
        <tissue evidence="2">Muscle</tissue>
    </source>
</reference>
<protein>
    <submittedName>
        <fullName evidence="2">Uncharacterized protein</fullName>
    </submittedName>
</protein>